<comment type="pathway">
    <text evidence="8">Amino-acid biosynthesis; L-methionine biosynthesis via de novo pathway; L-homoserine from L-aspartate: step 1/3.</text>
</comment>
<keyword evidence="11" id="KW-1185">Reference proteome</keyword>
<keyword evidence="6" id="KW-0067">ATP-binding</keyword>
<dbReference type="InterPro" id="IPR042199">
    <property type="entry name" value="AsparK_Bifunc_asparK/hSer_DH"/>
</dbReference>
<dbReference type="InterPro" id="IPR001341">
    <property type="entry name" value="Asp_kinase"/>
</dbReference>
<evidence type="ECO:0000256" key="5">
    <source>
        <dbReference type="ARBA" id="ARBA00022777"/>
    </source>
</evidence>
<dbReference type="SUPFAM" id="SSF53633">
    <property type="entry name" value="Carbamate kinase-like"/>
    <property type="match status" value="1"/>
</dbReference>
<sequence length="421" mass="48520">MRKVIVYKFGGASVKDAKAIKNLSNILFNRLRNHMVVVISAIGKTTNALEEVLMKKYQGLPYSLNNTILMQRHLEICDELFEPGHRIFSVVKNYFLVLERDLERPLTKENYDQYYDQIIGYGEMLSTRIIQEYLCDQEQYCLWQDAREIIKTDENFRLANVDWNLTKKKCEKYLLPKLDKFPVVTQGFIGGGSSGKMTTLGREGSDYSAAIIAASLKAKSVVIWKDVPGVLNADPKRFEKTVKFDRLDYYEAAEMTYYGASVIHPKTIKPLANAKIPLEVKSFLNPEESGTVIGDFKESQGIPTIVVKDEQILVTFKVTDFAFINEGHIHQVYTELQRLKLKVNLLQTSAITISICIDRQIFKLEQLMDEMKRFFVIRYNEGLQLITVNNYKEEIKNSILMEKEVLVEQTTRNTFQLICKP</sequence>
<dbReference type="Gene3D" id="1.20.120.1320">
    <property type="entry name" value="Aspartokinase, catalytic domain"/>
    <property type="match status" value="1"/>
</dbReference>
<dbReference type="GO" id="GO:0004072">
    <property type="term" value="F:aspartate kinase activity"/>
    <property type="evidence" value="ECO:0007669"/>
    <property type="project" value="UniProtKB-EC"/>
</dbReference>
<keyword evidence="8" id="KW-0028">Amino-acid biosynthesis</keyword>
<dbReference type="NCBIfam" id="TIGR00657">
    <property type="entry name" value="asp_kinases"/>
    <property type="match status" value="1"/>
</dbReference>
<dbReference type="Proteomes" id="UP001589654">
    <property type="component" value="Unassembled WGS sequence"/>
</dbReference>
<reference evidence="10 11" key="1">
    <citation type="submission" date="2024-09" db="EMBL/GenBank/DDBJ databases">
        <authorList>
            <person name="Sun Q."/>
            <person name="Mori K."/>
        </authorList>
    </citation>
    <scope>NUCLEOTIDE SEQUENCE [LARGE SCALE GENOMIC DNA]</scope>
    <source>
        <strain evidence="10 11">CECT 7682</strain>
    </source>
</reference>
<gene>
    <name evidence="10" type="ORF">ACFFUR_05975</name>
</gene>
<dbReference type="PANTHER" id="PTHR21499">
    <property type="entry name" value="ASPARTATE KINASE"/>
    <property type="match status" value="1"/>
</dbReference>
<name>A0ABV5J3E8_9BACT</name>
<dbReference type="RefSeq" id="WP_290248034.1">
    <property type="nucleotide sequence ID" value="NZ_JAUFQT010000001.1"/>
</dbReference>
<feature type="domain" description="Aspartate/glutamate/uridylate kinase" evidence="9">
    <location>
        <begin position="3"/>
        <end position="281"/>
    </location>
</feature>
<evidence type="ECO:0000256" key="7">
    <source>
        <dbReference type="RuleBase" id="RU003448"/>
    </source>
</evidence>
<evidence type="ECO:0000256" key="3">
    <source>
        <dbReference type="ARBA" id="ARBA00022679"/>
    </source>
</evidence>
<dbReference type="PANTHER" id="PTHR21499:SF59">
    <property type="entry name" value="ASPARTOKINASE"/>
    <property type="match status" value="1"/>
</dbReference>
<comment type="similarity">
    <text evidence="2 7">Belongs to the aspartokinase family.</text>
</comment>
<proteinExistence type="inferred from homology"/>
<evidence type="ECO:0000256" key="4">
    <source>
        <dbReference type="ARBA" id="ARBA00022741"/>
    </source>
</evidence>
<organism evidence="10 11">
    <name type="scientific">Echinicola jeungdonensis</name>
    <dbReference type="NCBI Taxonomy" id="709343"/>
    <lineage>
        <taxon>Bacteria</taxon>
        <taxon>Pseudomonadati</taxon>
        <taxon>Bacteroidota</taxon>
        <taxon>Cytophagia</taxon>
        <taxon>Cytophagales</taxon>
        <taxon>Cyclobacteriaceae</taxon>
        <taxon>Echinicola</taxon>
    </lineage>
</organism>
<evidence type="ECO:0000256" key="8">
    <source>
        <dbReference type="RuleBase" id="RU004249"/>
    </source>
</evidence>
<evidence type="ECO:0000313" key="10">
    <source>
        <dbReference type="EMBL" id="MFB9211348.1"/>
    </source>
</evidence>
<protein>
    <recommendedName>
        <fullName evidence="7">Aspartokinase</fullName>
        <ecNumber evidence="7">2.7.2.4</ecNumber>
    </recommendedName>
</protein>
<keyword evidence="3 7" id="KW-0808">Transferase</keyword>
<evidence type="ECO:0000256" key="6">
    <source>
        <dbReference type="ARBA" id="ARBA00022840"/>
    </source>
</evidence>
<dbReference type="EC" id="2.7.2.4" evidence="7"/>
<dbReference type="InterPro" id="IPR036393">
    <property type="entry name" value="AceGlu_kinase-like_sf"/>
</dbReference>
<evidence type="ECO:0000313" key="11">
    <source>
        <dbReference type="Proteomes" id="UP001589654"/>
    </source>
</evidence>
<comment type="caution">
    <text evidence="10">The sequence shown here is derived from an EMBL/GenBank/DDBJ whole genome shotgun (WGS) entry which is preliminary data.</text>
</comment>
<dbReference type="InterPro" id="IPR001048">
    <property type="entry name" value="Asp/Glu/Uridylate_kinase"/>
</dbReference>
<dbReference type="EMBL" id="JBHMEW010000047">
    <property type="protein sequence ID" value="MFB9211348.1"/>
    <property type="molecule type" value="Genomic_DNA"/>
</dbReference>
<dbReference type="Pfam" id="PF00696">
    <property type="entry name" value="AA_kinase"/>
    <property type="match status" value="1"/>
</dbReference>
<dbReference type="Gene3D" id="3.30.70.260">
    <property type="match status" value="2"/>
</dbReference>
<accession>A0ABV5J3E8</accession>
<evidence type="ECO:0000256" key="2">
    <source>
        <dbReference type="ARBA" id="ARBA00010122"/>
    </source>
</evidence>
<comment type="pathway">
    <text evidence="1 8">Amino-acid biosynthesis; L-lysine biosynthesis via DAP pathway; (S)-tetrahydrodipicolinate from L-aspartate: step 1/4.</text>
</comment>
<comment type="pathway">
    <text evidence="8">Amino-acid biosynthesis; L-threonine biosynthesis; L-threonine from L-aspartate: step 1/5.</text>
</comment>
<dbReference type="Gene3D" id="3.40.1160.10">
    <property type="entry name" value="Acetylglutamate kinase-like"/>
    <property type="match status" value="1"/>
</dbReference>
<keyword evidence="5 7" id="KW-0418">Kinase</keyword>
<evidence type="ECO:0000259" key="9">
    <source>
        <dbReference type="Pfam" id="PF00696"/>
    </source>
</evidence>
<keyword evidence="4" id="KW-0547">Nucleotide-binding</keyword>
<comment type="catalytic activity">
    <reaction evidence="7">
        <text>L-aspartate + ATP = 4-phospho-L-aspartate + ADP</text>
        <dbReference type="Rhea" id="RHEA:23776"/>
        <dbReference type="ChEBI" id="CHEBI:29991"/>
        <dbReference type="ChEBI" id="CHEBI:30616"/>
        <dbReference type="ChEBI" id="CHEBI:57535"/>
        <dbReference type="ChEBI" id="CHEBI:456216"/>
        <dbReference type="EC" id="2.7.2.4"/>
    </reaction>
</comment>
<evidence type="ECO:0000256" key="1">
    <source>
        <dbReference type="ARBA" id="ARBA00004766"/>
    </source>
</evidence>